<dbReference type="Proteomes" id="UP000653644">
    <property type="component" value="Unassembled WGS sequence"/>
</dbReference>
<evidence type="ECO:0000313" key="2">
    <source>
        <dbReference type="EMBL" id="GHA55044.1"/>
    </source>
</evidence>
<feature type="domain" description="Transposase IS701-like DDE" evidence="1">
    <location>
        <begin position="9"/>
        <end position="67"/>
    </location>
</feature>
<evidence type="ECO:0000259" key="1">
    <source>
        <dbReference type="Pfam" id="PF13546"/>
    </source>
</evidence>
<dbReference type="RefSeq" id="WP_373315894.1">
    <property type="nucleotide sequence ID" value="NZ_BMVN01000035.1"/>
</dbReference>
<organism evidence="2 3">
    <name type="scientific">Streptomyces canarius</name>
    <dbReference type="NCBI Taxonomy" id="285453"/>
    <lineage>
        <taxon>Bacteria</taxon>
        <taxon>Bacillati</taxon>
        <taxon>Actinomycetota</taxon>
        <taxon>Actinomycetes</taxon>
        <taxon>Kitasatosporales</taxon>
        <taxon>Streptomycetaceae</taxon>
        <taxon>Streptomyces</taxon>
    </lineage>
</organism>
<evidence type="ECO:0000313" key="3">
    <source>
        <dbReference type="Proteomes" id="UP000653644"/>
    </source>
</evidence>
<comment type="caution">
    <text evidence="2">The sequence shown here is derived from an EMBL/GenBank/DDBJ whole genome shotgun (WGS) entry which is preliminary data.</text>
</comment>
<name>A0ABQ3D3Q0_9ACTN</name>
<dbReference type="EMBL" id="BMVN01000035">
    <property type="protein sequence ID" value="GHA55044.1"/>
    <property type="molecule type" value="Genomic_DNA"/>
</dbReference>
<dbReference type="InterPro" id="IPR038721">
    <property type="entry name" value="IS701-like_DDE_dom"/>
</dbReference>
<gene>
    <name evidence="2" type="ORF">GCM10010345_69490</name>
</gene>
<protein>
    <recommendedName>
        <fullName evidence="1">Transposase IS701-like DDE domain-containing protein</fullName>
    </recommendedName>
</protein>
<reference evidence="3" key="1">
    <citation type="journal article" date="2019" name="Int. J. Syst. Evol. Microbiol.">
        <title>The Global Catalogue of Microorganisms (GCM) 10K type strain sequencing project: providing services to taxonomists for standard genome sequencing and annotation.</title>
        <authorList>
            <consortium name="The Broad Institute Genomics Platform"/>
            <consortium name="The Broad Institute Genome Sequencing Center for Infectious Disease"/>
            <person name="Wu L."/>
            <person name="Ma J."/>
        </authorList>
    </citation>
    <scope>NUCLEOTIDE SEQUENCE [LARGE SCALE GENOMIC DNA]</scope>
    <source>
        <strain evidence="3">JCM 4733</strain>
    </source>
</reference>
<dbReference type="Pfam" id="PF13546">
    <property type="entry name" value="DDE_5"/>
    <property type="match status" value="1"/>
</dbReference>
<proteinExistence type="predicted"/>
<sequence>MPLKDGDTSACVTHLASDAASAAVDWRLFLPESWDCASPKADPAKVARRAKYGIPDEVGHVEKWQPAFGPNRRDEVVSPRGPARRCRRRLRRCRILPPWPGRTLP</sequence>
<accession>A0ABQ3D3Q0</accession>
<keyword evidence="3" id="KW-1185">Reference proteome</keyword>